<dbReference type="PANTHER" id="PTHR47245">
    <property type="entry name" value="PEPTIDYLPROLYL ISOMERASE"/>
    <property type="match status" value="1"/>
</dbReference>
<organism evidence="7">
    <name type="scientific">marine metagenome</name>
    <dbReference type="NCBI Taxonomy" id="408172"/>
    <lineage>
        <taxon>unclassified sequences</taxon>
        <taxon>metagenomes</taxon>
        <taxon>ecological metagenomes</taxon>
    </lineage>
</organism>
<dbReference type="Pfam" id="PF13145">
    <property type="entry name" value="Rotamase_2"/>
    <property type="match status" value="1"/>
</dbReference>
<evidence type="ECO:0000256" key="4">
    <source>
        <dbReference type="ARBA" id="ARBA00023110"/>
    </source>
</evidence>
<keyword evidence="5" id="KW-0413">Isomerase</keyword>
<keyword evidence="3" id="KW-0732">Signal</keyword>
<evidence type="ECO:0000256" key="3">
    <source>
        <dbReference type="ARBA" id="ARBA00022729"/>
    </source>
</evidence>
<evidence type="ECO:0000256" key="5">
    <source>
        <dbReference type="ARBA" id="ARBA00023235"/>
    </source>
</evidence>
<evidence type="ECO:0000256" key="2">
    <source>
        <dbReference type="ARBA" id="ARBA00013194"/>
    </source>
</evidence>
<name>A0A381UQX7_9ZZZZ</name>
<dbReference type="InterPro" id="IPR000297">
    <property type="entry name" value="PPIase_PpiC"/>
</dbReference>
<sequence>MRTRILIFFIVGLLIYFIDVALNSDASDKDIYISDQELTSLITAWKSQVGRNPTDEEIVKIINNLVEEEILYREALSLGLDREDRIIKRRLAQKITFLKQETLPENPNQETLEQFYNEHKERYFTKPSYSFTHLFFAQDTDSEGRSIQALQDLLADKTPIDSDPYFLGKNFTDKTIEEIARNFGNDFIVAFDHLESNQWSGPFESSFGHHLVLLRDYKDGFYPSFNEIKDQVLNDYFTQIKENAVKQYINDVKSEYRIIINPNLEF</sequence>
<dbReference type="InterPro" id="IPR050245">
    <property type="entry name" value="PrsA_foldase"/>
</dbReference>
<dbReference type="PANTHER" id="PTHR47245:SF1">
    <property type="entry name" value="FOLDASE PROTEIN PRSA"/>
    <property type="match status" value="1"/>
</dbReference>
<dbReference type="InterPro" id="IPR046357">
    <property type="entry name" value="PPIase_dom_sf"/>
</dbReference>
<dbReference type="Gene3D" id="3.10.50.40">
    <property type="match status" value="1"/>
</dbReference>
<reference evidence="7" key="1">
    <citation type="submission" date="2018-05" db="EMBL/GenBank/DDBJ databases">
        <authorList>
            <person name="Lanie J.A."/>
            <person name="Ng W.-L."/>
            <person name="Kazmierczak K.M."/>
            <person name="Andrzejewski T.M."/>
            <person name="Davidsen T.M."/>
            <person name="Wayne K.J."/>
            <person name="Tettelin H."/>
            <person name="Glass J.I."/>
            <person name="Rusch D."/>
            <person name="Podicherti R."/>
            <person name="Tsui H.-C.T."/>
            <person name="Winkler M.E."/>
        </authorList>
    </citation>
    <scope>NUCLEOTIDE SEQUENCE</scope>
</reference>
<protein>
    <recommendedName>
        <fullName evidence="2">peptidylprolyl isomerase</fullName>
        <ecNumber evidence="2">5.2.1.8</ecNumber>
    </recommendedName>
</protein>
<comment type="catalytic activity">
    <reaction evidence="1">
        <text>[protein]-peptidylproline (omega=180) = [protein]-peptidylproline (omega=0)</text>
        <dbReference type="Rhea" id="RHEA:16237"/>
        <dbReference type="Rhea" id="RHEA-COMP:10747"/>
        <dbReference type="Rhea" id="RHEA-COMP:10748"/>
        <dbReference type="ChEBI" id="CHEBI:83833"/>
        <dbReference type="ChEBI" id="CHEBI:83834"/>
        <dbReference type="EC" id="5.2.1.8"/>
    </reaction>
</comment>
<evidence type="ECO:0000313" key="7">
    <source>
        <dbReference type="EMBL" id="SVA30566.1"/>
    </source>
</evidence>
<proteinExistence type="predicted"/>
<keyword evidence="4" id="KW-0697">Rotamase</keyword>
<dbReference type="EC" id="5.2.1.8" evidence="2"/>
<dbReference type="GO" id="GO:0003755">
    <property type="term" value="F:peptidyl-prolyl cis-trans isomerase activity"/>
    <property type="evidence" value="ECO:0007669"/>
    <property type="project" value="UniProtKB-KW"/>
</dbReference>
<feature type="domain" description="PpiC" evidence="6">
    <location>
        <begin position="108"/>
        <end position="230"/>
    </location>
</feature>
<evidence type="ECO:0000259" key="6">
    <source>
        <dbReference type="Pfam" id="PF13145"/>
    </source>
</evidence>
<gene>
    <name evidence="7" type="ORF">METZ01_LOCUS83420</name>
</gene>
<dbReference type="Gene3D" id="1.10.4030.10">
    <property type="entry name" value="Porin chaperone SurA, peptide-binding domain"/>
    <property type="match status" value="1"/>
</dbReference>
<dbReference type="EMBL" id="UINC01006947">
    <property type="protein sequence ID" value="SVA30566.1"/>
    <property type="molecule type" value="Genomic_DNA"/>
</dbReference>
<accession>A0A381UQX7</accession>
<dbReference type="AlphaFoldDB" id="A0A381UQX7"/>
<evidence type="ECO:0000256" key="1">
    <source>
        <dbReference type="ARBA" id="ARBA00000971"/>
    </source>
</evidence>